<dbReference type="EMBL" id="JAAOLX010000015">
    <property type="protein sequence ID" value="NHQ88434.1"/>
    <property type="molecule type" value="Genomic_DNA"/>
</dbReference>
<keyword evidence="3" id="KW-1185">Reference proteome</keyword>
<feature type="domain" description="HTH cro/C1-type" evidence="1">
    <location>
        <begin position="11"/>
        <end position="64"/>
    </location>
</feature>
<dbReference type="SMART" id="SM00530">
    <property type="entry name" value="HTH_XRE"/>
    <property type="match status" value="1"/>
</dbReference>
<dbReference type="Gene3D" id="1.10.260.40">
    <property type="entry name" value="lambda repressor-like DNA-binding domains"/>
    <property type="match status" value="1"/>
</dbReference>
<dbReference type="InterPro" id="IPR001387">
    <property type="entry name" value="Cro/C1-type_HTH"/>
</dbReference>
<gene>
    <name evidence="2" type="ORF">HA050_20240</name>
</gene>
<proteinExistence type="predicted"/>
<evidence type="ECO:0000313" key="2">
    <source>
        <dbReference type="EMBL" id="NHQ88434.1"/>
    </source>
</evidence>
<dbReference type="CDD" id="cd00093">
    <property type="entry name" value="HTH_XRE"/>
    <property type="match status" value="1"/>
</dbReference>
<protein>
    <submittedName>
        <fullName evidence="2">Helix-turn-helix transcriptional regulator</fullName>
    </submittedName>
</protein>
<organism evidence="2 3">
    <name type="scientific">Iodobacter violaceini</name>
    <dbReference type="NCBI Taxonomy" id="3044271"/>
    <lineage>
        <taxon>Bacteria</taxon>
        <taxon>Pseudomonadati</taxon>
        <taxon>Pseudomonadota</taxon>
        <taxon>Betaproteobacteria</taxon>
        <taxon>Neisseriales</taxon>
        <taxon>Chitinibacteraceae</taxon>
        <taxon>Iodobacter</taxon>
    </lineage>
</organism>
<accession>A0ABX0KX83</accession>
<evidence type="ECO:0000313" key="3">
    <source>
        <dbReference type="Proteomes" id="UP000712570"/>
    </source>
</evidence>
<dbReference type="RefSeq" id="WP_166830157.1">
    <property type="nucleotide sequence ID" value="NZ_JAAOLX010000015.1"/>
</dbReference>
<dbReference type="Pfam" id="PF13443">
    <property type="entry name" value="HTH_26"/>
    <property type="match status" value="1"/>
</dbReference>
<sequence length="247" mass="28303">MSQTHQLITTLKRLLKAKNVTYAQLALHLELSEASVKRQFSRQSINLRTLESICSFIGLELDELVLAASQAQSKLIQLTEAQEKYIVEDPKRVLVALCVLKHWTKDQIVSSYSLSESECIGYLLELDRLGMIRLMPENKVKLIIARGFSWLPGGPIHQFFRSYVQANFLESDFQSSNELIRFQQATLNEAETKRFQQRISRLLQEFADLHQEALSSPDNSERLTIGLLIAMRPWGPEIFDALKRQPA</sequence>
<evidence type="ECO:0000259" key="1">
    <source>
        <dbReference type="PROSITE" id="PS50943"/>
    </source>
</evidence>
<reference evidence="2 3" key="1">
    <citation type="submission" date="2020-03" db="EMBL/GenBank/DDBJ databases">
        <title>Draft genome sequence of environmentally isolated violet-colored cultures.</title>
        <authorList>
            <person name="Wilson H.S."/>
        </authorList>
    </citation>
    <scope>NUCLEOTIDE SEQUENCE [LARGE SCALE GENOMIC DNA]</scope>
    <source>
        <strain evidence="2 3">HSC-16F04</strain>
    </source>
</reference>
<name>A0ABX0KX83_9NEIS</name>
<dbReference type="Proteomes" id="UP000712570">
    <property type="component" value="Unassembled WGS sequence"/>
</dbReference>
<dbReference type="PROSITE" id="PS50943">
    <property type="entry name" value="HTH_CROC1"/>
    <property type="match status" value="1"/>
</dbReference>
<comment type="caution">
    <text evidence="2">The sequence shown here is derived from an EMBL/GenBank/DDBJ whole genome shotgun (WGS) entry which is preliminary data.</text>
</comment>
<dbReference type="InterPro" id="IPR010982">
    <property type="entry name" value="Lambda_DNA-bd_dom_sf"/>
</dbReference>
<dbReference type="SUPFAM" id="SSF47413">
    <property type="entry name" value="lambda repressor-like DNA-binding domains"/>
    <property type="match status" value="1"/>
</dbReference>